<evidence type="ECO:0000256" key="1">
    <source>
        <dbReference type="SAM" id="Phobius"/>
    </source>
</evidence>
<reference evidence="3 5" key="1">
    <citation type="submission" date="2017-04" db="EMBL/GenBank/DDBJ databases">
        <title>Staphylococcus agnetis, a potential pathogen in the broiler production.</title>
        <authorList>
            <person name="Poulsen L."/>
        </authorList>
    </citation>
    <scope>NUCLEOTIDE SEQUENCE [LARGE SCALE GENOMIC DNA]</scope>
    <source>
        <strain evidence="3 5">723_310714_2_2_spleen</strain>
    </source>
</reference>
<feature type="transmembrane region" description="Helical" evidence="1">
    <location>
        <begin position="164"/>
        <end position="182"/>
    </location>
</feature>
<keyword evidence="1" id="KW-0472">Membrane</keyword>
<dbReference type="GeneID" id="57690813"/>
<accession>A0A085UER1</accession>
<dbReference type="Proteomes" id="UP001065705">
    <property type="component" value="Chromosome"/>
</dbReference>
<dbReference type="EMBL" id="NEFX01000014">
    <property type="protein sequence ID" value="OTW30894.1"/>
    <property type="molecule type" value="Genomic_DNA"/>
</dbReference>
<organism evidence="2 6">
    <name type="scientific">Staphylococcus agnetis</name>
    <dbReference type="NCBI Taxonomy" id="985762"/>
    <lineage>
        <taxon>Bacteria</taxon>
        <taxon>Bacillati</taxon>
        <taxon>Bacillota</taxon>
        <taxon>Bacilli</taxon>
        <taxon>Bacillales</taxon>
        <taxon>Staphylococcaceae</taxon>
        <taxon>Staphylococcus</taxon>
    </lineage>
</organism>
<evidence type="ECO:0000313" key="4">
    <source>
        <dbReference type="EMBL" id="UXU56984.1"/>
    </source>
</evidence>
<dbReference type="EMBL" id="WMFL01000073">
    <property type="protein sequence ID" value="NJI02412.1"/>
    <property type="molecule type" value="Genomic_DNA"/>
</dbReference>
<keyword evidence="1" id="KW-1133">Transmembrane helix</keyword>
<keyword evidence="1" id="KW-0812">Transmembrane</keyword>
<protein>
    <submittedName>
        <fullName evidence="2">Uncharacterized protein</fullName>
    </submittedName>
</protein>
<reference evidence="4" key="3">
    <citation type="submission" date="2022-03" db="EMBL/GenBank/DDBJ databases">
        <title>Comparative Genomics of East African Camel-Associated Staphylococcaceae spp.: Diversity and Inheritance of Traits Involved in Host-Pathogen Interactions.</title>
        <authorList>
            <person name="Akarsu H."/>
            <person name="Liljander A."/>
            <person name="Younan M."/>
            <person name="Brodard I."/>
            <person name="Glucks I."/>
            <person name="Labroussaa F."/>
            <person name="Overesch G."/>
            <person name="Kuhnert P."/>
            <person name="Perreten V."/>
            <person name="Drexler J.F."/>
            <person name="Corman V.M."/>
            <person name="Falquet L."/>
            <person name="Jores J."/>
        </authorList>
    </citation>
    <scope>NUCLEOTIDE SEQUENCE</scope>
    <source>
        <strain evidence="4">IVB6197</strain>
    </source>
</reference>
<feature type="transmembrane region" description="Helical" evidence="1">
    <location>
        <begin position="134"/>
        <end position="152"/>
    </location>
</feature>
<feature type="transmembrane region" description="Helical" evidence="1">
    <location>
        <begin position="94"/>
        <end position="114"/>
    </location>
</feature>
<gene>
    <name evidence="3" type="ORF">B9M88_07550</name>
    <name evidence="2" type="ORF">GLV84_06205</name>
    <name evidence="4" type="ORF">MUA95_10540</name>
</gene>
<keyword evidence="5" id="KW-1185">Reference proteome</keyword>
<evidence type="ECO:0000313" key="6">
    <source>
        <dbReference type="Proteomes" id="UP000646308"/>
    </source>
</evidence>
<feature type="transmembrane region" description="Helical" evidence="1">
    <location>
        <begin position="212"/>
        <end position="230"/>
    </location>
</feature>
<sequence length="238" mass="27466">MRPNDRTLIDNVEDYLTHKGITTTLIDDVKENLRKDIQKSEKQGVDYIEYRQKSTAEIILTIQKNLFTLQFNPVVFFIINFILISYLYDKQLVPFGAATGLSILYILVLLPISVTIYSRIMRKSYLYQNRLESYIGLILAVVAMLLIGMNTFDITLGIHIVTQYTHLVIAVFGMFFTLWGLYRKRLEYTGVGLLLVQKTVDIIIRDPQAAQLISIAIWVMILVLIIFYTIELSSKKQV</sequence>
<proteinExistence type="predicted"/>
<dbReference type="KEGG" id="sagq:EP23_11545"/>
<dbReference type="OrthoDB" id="2413739at2"/>
<dbReference type="AlphaFoldDB" id="A0A085UER1"/>
<feature type="transmembrane region" description="Helical" evidence="1">
    <location>
        <begin position="66"/>
        <end position="88"/>
    </location>
</feature>
<evidence type="ECO:0000313" key="5">
    <source>
        <dbReference type="Proteomes" id="UP000195208"/>
    </source>
</evidence>
<reference evidence="2" key="2">
    <citation type="submission" date="2019-11" db="EMBL/GenBank/DDBJ databases">
        <title>Whole genome comparisons of Staphylococcus agnetis isolates from cattle and chickens.</title>
        <authorList>
            <person name="Rhoads D."/>
            <person name="Shwani A."/>
            <person name="Adkins P."/>
            <person name="Calcutt M."/>
            <person name="Middleton J."/>
        </authorList>
    </citation>
    <scope>NUCLEOTIDE SEQUENCE</scope>
    <source>
        <strain evidence="2">1387</strain>
    </source>
</reference>
<evidence type="ECO:0000313" key="3">
    <source>
        <dbReference type="EMBL" id="OTW30894.1"/>
    </source>
</evidence>
<dbReference type="RefSeq" id="WP_037566372.1">
    <property type="nucleotide sequence ID" value="NZ_CP009623.1"/>
</dbReference>
<evidence type="ECO:0000313" key="2">
    <source>
        <dbReference type="EMBL" id="NJI02412.1"/>
    </source>
</evidence>
<dbReference type="Proteomes" id="UP000195208">
    <property type="component" value="Unassembled WGS sequence"/>
</dbReference>
<name>A0A085UER1_9STAP</name>
<dbReference type="eggNOG" id="ENOG503052T">
    <property type="taxonomic scope" value="Bacteria"/>
</dbReference>
<dbReference type="EMBL" id="CP094809">
    <property type="protein sequence ID" value="UXU56984.1"/>
    <property type="molecule type" value="Genomic_DNA"/>
</dbReference>
<dbReference type="Proteomes" id="UP000646308">
    <property type="component" value="Unassembled WGS sequence"/>
</dbReference>